<keyword evidence="1" id="KW-1133">Transmembrane helix</keyword>
<keyword evidence="1" id="KW-0812">Transmembrane</keyword>
<evidence type="ECO:0000313" key="4">
    <source>
        <dbReference type="EMBL" id="VFT98051.1"/>
    </source>
</evidence>
<keyword evidence="5" id="KW-1185">Reference proteome</keyword>
<evidence type="ECO:0000256" key="1">
    <source>
        <dbReference type="SAM" id="Phobius"/>
    </source>
</evidence>
<evidence type="ECO:0000313" key="5">
    <source>
        <dbReference type="Proteomes" id="UP000332933"/>
    </source>
</evidence>
<feature type="transmembrane region" description="Helical" evidence="1">
    <location>
        <begin position="368"/>
        <end position="386"/>
    </location>
</feature>
<dbReference type="InterPro" id="IPR021255">
    <property type="entry name" value="DUF2807"/>
</dbReference>
<dbReference type="OrthoDB" id="73397at2759"/>
<proteinExistence type="predicted"/>
<name>A0A485LLY0_9STRA</name>
<reference evidence="4 5" key="1">
    <citation type="submission" date="2019-03" db="EMBL/GenBank/DDBJ databases">
        <authorList>
            <person name="Gaulin E."/>
            <person name="Dumas B."/>
        </authorList>
    </citation>
    <scope>NUCLEOTIDE SEQUENCE [LARGE SCALE GENOMIC DNA]</scope>
    <source>
        <strain evidence="4">CBS 568.67</strain>
    </source>
</reference>
<dbReference type="Proteomes" id="UP000332933">
    <property type="component" value="Unassembled WGS sequence"/>
</dbReference>
<protein>
    <submittedName>
        <fullName evidence="4">Aste57867_21379 protein</fullName>
    </submittedName>
</protein>
<evidence type="ECO:0000259" key="2">
    <source>
        <dbReference type="Pfam" id="PF10988"/>
    </source>
</evidence>
<accession>A0A485LLY0</accession>
<dbReference type="AlphaFoldDB" id="A0A485LLY0"/>
<dbReference type="Pfam" id="PF10988">
    <property type="entry name" value="DUF2807"/>
    <property type="match status" value="1"/>
</dbReference>
<feature type="domain" description="Putative auto-transporter adhesin head GIN" evidence="2">
    <location>
        <begin position="68"/>
        <end position="205"/>
    </location>
</feature>
<dbReference type="EMBL" id="CAADRA010006997">
    <property type="protein sequence ID" value="VFT98051.1"/>
    <property type="molecule type" value="Genomic_DNA"/>
</dbReference>
<gene>
    <name evidence="4" type="primary">Aste57867_21379</name>
    <name evidence="3" type="ORF">As57867_021310</name>
    <name evidence="4" type="ORF">ASTE57867_21379</name>
</gene>
<dbReference type="PANTHER" id="PTHR39200">
    <property type="entry name" value="HYPOTHETICAL EXPORTED PROTEIN"/>
    <property type="match status" value="1"/>
</dbReference>
<dbReference type="EMBL" id="VJMH01006971">
    <property type="protein sequence ID" value="KAF0686851.1"/>
    <property type="molecule type" value="Genomic_DNA"/>
</dbReference>
<dbReference type="Gene3D" id="2.160.20.120">
    <property type="match status" value="2"/>
</dbReference>
<reference evidence="3" key="2">
    <citation type="submission" date="2019-06" db="EMBL/GenBank/DDBJ databases">
        <title>Genomics analysis of Aphanomyces spp. identifies a new class of oomycete effector associated with host adaptation.</title>
        <authorList>
            <person name="Gaulin E."/>
        </authorList>
    </citation>
    <scope>NUCLEOTIDE SEQUENCE</scope>
    <source>
        <strain evidence="3">CBS 578.67</strain>
    </source>
</reference>
<evidence type="ECO:0000313" key="3">
    <source>
        <dbReference type="EMBL" id="KAF0686851.1"/>
    </source>
</evidence>
<dbReference type="PANTHER" id="PTHR39200:SF1">
    <property type="entry name" value="AUTO-TRANSPORTER ADHESIN HEAD GIN DOMAIN-CONTAINING PROTEIN-RELATED"/>
    <property type="match status" value="1"/>
</dbReference>
<organism evidence="4 5">
    <name type="scientific">Aphanomyces stellatus</name>
    <dbReference type="NCBI Taxonomy" id="120398"/>
    <lineage>
        <taxon>Eukaryota</taxon>
        <taxon>Sar</taxon>
        <taxon>Stramenopiles</taxon>
        <taxon>Oomycota</taxon>
        <taxon>Saprolegniomycetes</taxon>
        <taxon>Saprolegniales</taxon>
        <taxon>Verrucalvaceae</taxon>
        <taxon>Aphanomyces</taxon>
    </lineage>
</organism>
<keyword evidence="1" id="KW-0472">Membrane</keyword>
<sequence length="401" mass="40934">MSSLTQSWTLDSSNNDAVDDIQQLLLNVPGHIFVSADPAAAFKLQVTTNTQAVLDSIQLGTELGSPLLQIGSNANAFNPNTFPNATFLAELTVPAHRLQGVECAGSGACVVGRGTHTIDQDLALKASGAGTLFVSTDDVSLRFATVENTGSGTVQWAAQRLAAQSLAVKTSGSGSVSIQSTAEIVPQTLTSQVDGTGSVYYTGSPLNVPTITSTVTGAGNITFQPTAITGTHNISVEGSGGVYAGSLVSQNTSVDVSGSGRVVVKALHALYTSGGGNVAYLDAAPAILESKTSFWNHGPVLTSVNYFVPFTTAVAPAHDAAKVGVEVLPTAAPLFTAIPTTKAVAVPSVSQGGPGAVVPAQGNGFGTLLWFLGGLGVAVVVVIVLLRRHIANKHKEYTPVK</sequence>